<name>A0A813DHS8_POLGL</name>
<protein>
    <recommendedName>
        <fullName evidence="2">FH2 domain-containing protein</fullName>
    </recommendedName>
</protein>
<organism evidence="3 4">
    <name type="scientific">Polarella glacialis</name>
    <name type="common">Dinoflagellate</name>
    <dbReference type="NCBI Taxonomy" id="89957"/>
    <lineage>
        <taxon>Eukaryota</taxon>
        <taxon>Sar</taxon>
        <taxon>Alveolata</taxon>
        <taxon>Dinophyceae</taxon>
        <taxon>Suessiales</taxon>
        <taxon>Suessiaceae</taxon>
        <taxon>Polarella</taxon>
    </lineage>
</organism>
<feature type="compositionally biased region" description="Low complexity" evidence="1">
    <location>
        <begin position="396"/>
        <end position="406"/>
    </location>
</feature>
<evidence type="ECO:0000259" key="2">
    <source>
        <dbReference type="PROSITE" id="PS51444"/>
    </source>
</evidence>
<proteinExistence type="predicted"/>
<comment type="caution">
    <text evidence="3">The sequence shown here is derived from an EMBL/GenBank/DDBJ whole genome shotgun (WGS) entry which is preliminary data.</text>
</comment>
<dbReference type="PROSITE" id="PS51444">
    <property type="entry name" value="FH2"/>
    <property type="match status" value="1"/>
</dbReference>
<feature type="compositionally biased region" description="Pro residues" evidence="1">
    <location>
        <begin position="377"/>
        <end position="395"/>
    </location>
</feature>
<dbReference type="InterPro" id="IPR015425">
    <property type="entry name" value="FH2_Formin"/>
</dbReference>
<reference evidence="3" key="1">
    <citation type="submission" date="2021-02" db="EMBL/GenBank/DDBJ databases">
        <authorList>
            <person name="Dougan E. K."/>
            <person name="Rhodes N."/>
            <person name="Thang M."/>
            <person name="Chan C."/>
        </authorList>
    </citation>
    <scope>NUCLEOTIDE SEQUENCE</scope>
</reference>
<sequence>MAAMLQQRPRQSAEMSSRHECALRHPRVRRPRGASPPLGSGSGSAHSAARAVQTNSVHAVQAPNSASWLGWCCRRRLDEAVSSGTECGAAAFGAATSEAPVPARRDRASRERRAAALWQLAAAPNWEAPRGDWDWDQDAETSQAAFAFGDFTEADQQFDAAFREQVSSRAAELGSFGFDRRSGQTPLLTRGGSSSSRGPMRNRKPQAQRPHSPPRCRSATKTAANGAQEGAPFAGCPVCNSPDALARARSYAGSPLGPLQLPEDASAGDAGHEAANGTGSGKSMVKLGLRFRKSVAKGRATRAGGPATASPTPAVEQTDNDLIDAAAHLPKAPPVAAKAKAAARKTPAVLADADADAVRPPAVTLSSQPPGVGKAPGTPPPPGKGKGKGPPPPPAGMAKAAPAAKKQASADGNWYTGRRLHWRELPGGGEACDSIFDMGGADEAAKASSLNAGFDWDEWHELFATPEVTATLKRRGGAPDIPETAVLTNRQATCAGVVLQKVGDMPLLCQRLLSLELLAEEDADRLQELLDFVDGKEAQQLAELAAKAASGQSPTGTRPPLRALEQRLLPLFQVDRARARLRLARIGAVVEVQSASVWEGAGSIAAAAKAACASTALKELVRSAMCLRNYVQHGPEALKSAFAPRRVMDLSSLISGLREFKSSRLNGRVSLLHFFAHSLLRMRPDFDAELQREMPKLAAASRVSWAGIRDSAAQLRSNAEFAAAETADGQAENYGLPGAEPLSKALCCGC</sequence>
<dbReference type="Gene3D" id="1.20.58.2220">
    <property type="entry name" value="Formin, FH2 domain"/>
    <property type="match status" value="1"/>
</dbReference>
<dbReference type="Proteomes" id="UP000654075">
    <property type="component" value="Unassembled WGS sequence"/>
</dbReference>
<feature type="region of interest" description="Disordered" evidence="1">
    <location>
        <begin position="176"/>
        <end position="225"/>
    </location>
</feature>
<dbReference type="InterPro" id="IPR042201">
    <property type="entry name" value="FH2_Formin_sf"/>
</dbReference>
<feature type="domain" description="FH2" evidence="2">
    <location>
        <begin position="407"/>
        <end position="750"/>
    </location>
</feature>
<evidence type="ECO:0000256" key="1">
    <source>
        <dbReference type="SAM" id="MobiDB-lite"/>
    </source>
</evidence>
<evidence type="ECO:0000313" key="4">
    <source>
        <dbReference type="Proteomes" id="UP000654075"/>
    </source>
</evidence>
<dbReference type="PANTHER" id="PTHR45733:SF7">
    <property type="entry name" value="C2 TENSIN-TYPE DOMAIN-CONTAINING PROTEIN"/>
    <property type="match status" value="1"/>
</dbReference>
<dbReference type="EMBL" id="CAJNNV010001888">
    <property type="protein sequence ID" value="CAE8586046.1"/>
    <property type="molecule type" value="Genomic_DNA"/>
</dbReference>
<feature type="compositionally biased region" description="Low complexity" evidence="1">
    <location>
        <begin position="33"/>
        <end position="51"/>
    </location>
</feature>
<feature type="compositionally biased region" description="Low complexity" evidence="1">
    <location>
        <begin position="353"/>
        <end position="376"/>
    </location>
</feature>
<accession>A0A813DHS8</accession>
<dbReference type="Pfam" id="PF02181">
    <property type="entry name" value="FH2"/>
    <property type="match status" value="1"/>
</dbReference>
<dbReference type="SUPFAM" id="SSF101447">
    <property type="entry name" value="Formin homology 2 domain (FH2 domain)"/>
    <property type="match status" value="1"/>
</dbReference>
<feature type="region of interest" description="Disordered" evidence="1">
    <location>
        <begin position="1"/>
        <end position="56"/>
    </location>
</feature>
<dbReference type="AlphaFoldDB" id="A0A813DHS8"/>
<feature type="region of interest" description="Disordered" evidence="1">
    <location>
        <begin position="256"/>
        <end position="283"/>
    </location>
</feature>
<evidence type="ECO:0000313" key="3">
    <source>
        <dbReference type="EMBL" id="CAE8586046.1"/>
    </source>
</evidence>
<keyword evidence="4" id="KW-1185">Reference proteome</keyword>
<dbReference type="PANTHER" id="PTHR45733">
    <property type="entry name" value="FORMIN-J"/>
    <property type="match status" value="1"/>
</dbReference>
<dbReference type="InterPro" id="IPR051144">
    <property type="entry name" value="Formin_homology_domain"/>
</dbReference>
<feature type="region of interest" description="Disordered" evidence="1">
    <location>
        <begin position="353"/>
        <end position="412"/>
    </location>
</feature>
<gene>
    <name evidence="3" type="ORF">PGLA1383_LOCUS4943</name>
</gene>